<accession>A0A3N4KN30</accession>
<dbReference type="Proteomes" id="UP000277580">
    <property type="component" value="Unassembled WGS sequence"/>
</dbReference>
<evidence type="ECO:0000313" key="1">
    <source>
        <dbReference type="EMBL" id="RPB11994.1"/>
    </source>
</evidence>
<organism evidence="1 2">
    <name type="scientific">Morchella conica CCBAS932</name>
    <dbReference type="NCBI Taxonomy" id="1392247"/>
    <lineage>
        <taxon>Eukaryota</taxon>
        <taxon>Fungi</taxon>
        <taxon>Dikarya</taxon>
        <taxon>Ascomycota</taxon>
        <taxon>Pezizomycotina</taxon>
        <taxon>Pezizomycetes</taxon>
        <taxon>Pezizales</taxon>
        <taxon>Morchellaceae</taxon>
        <taxon>Morchella</taxon>
    </lineage>
</organism>
<gene>
    <name evidence="1" type="ORF">P167DRAFT_172871</name>
</gene>
<keyword evidence="2" id="KW-1185">Reference proteome</keyword>
<sequence length="147" mass="16956">MGASTSHSPEIGAEGKLSILYSCFHSVCEHNRHYIHTKNSQDNLFVWHAIAVVFTNAMNRRVEYSPIFRWAGPSHSVAEPRRYSSRSIIMGQRNRELLRGLVPGFLTWSYTYILRAKCPFQFQPTRTEADQLLRNEPLTLIDLGAYR</sequence>
<evidence type="ECO:0000313" key="2">
    <source>
        <dbReference type="Proteomes" id="UP000277580"/>
    </source>
</evidence>
<protein>
    <submittedName>
        <fullName evidence="1">Uncharacterized protein</fullName>
    </submittedName>
</protein>
<dbReference type="InParanoid" id="A0A3N4KN30"/>
<proteinExistence type="predicted"/>
<reference evidence="1 2" key="1">
    <citation type="journal article" date="2018" name="Nat. Ecol. Evol.">
        <title>Pezizomycetes genomes reveal the molecular basis of ectomycorrhizal truffle lifestyle.</title>
        <authorList>
            <person name="Murat C."/>
            <person name="Payen T."/>
            <person name="Noel B."/>
            <person name="Kuo A."/>
            <person name="Morin E."/>
            <person name="Chen J."/>
            <person name="Kohler A."/>
            <person name="Krizsan K."/>
            <person name="Balestrini R."/>
            <person name="Da Silva C."/>
            <person name="Montanini B."/>
            <person name="Hainaut M."/>
            <person name="Levati E."/>
            <person name="Barry K.W."/>
            <person name="Belfiori B."/>
            <person name="Cichocki N."/>
            <person name="Clum A."/>
            <person name="Dockter R.B."/>
            <person name="Fauchery L."/>
            <person name="Guy J."/>
            <person name="Iotti M."/>
            <person name="Le Tacon F."/>
            <person name="Lindquist E.A."/>
            <person name="Lipzen A."/>
            <person name="Malagnac F."/>
            <person name="Mello A."/>
            <person name="Molinier V."/>
            <person name="Miyauchi S."/>
            <person name="Poulain J."/>
            <person name="Riccioni C."/>
            <person name="Rubini A."/>
            <person name="Sitrit Y."/>
            <person name="Splivallo R."/>
            <person name="Traeger S."/>
            <person name="Wang M."/>
            <person name="Zifcakova L."/>
            <person name="Wipf D."/>
            <person name="Zambonelli A."/>
            <person name="Paolocci F."/>
            <person name="Nowrousian M."/>
            <person name="Ottonello S."/>
            <person name="Baldrian P."/>
            <person name="Spatafora J.W."/>
            <person name="Henrissat B."/>
            <person name="Nagy L.G."/>
            <person name="Aury J.M."/>
            <person name="Wincker P."/>
            <person name="Grigoriev I.V."/>
            <person name="Bonfante P."/>
            <person name="Martin F.M."/>
        </authorList>
    </citation>
    <scope>NUCLEOTIDE SEQUENCE [LARGE SCALE GENOMIC DNA]</scope>
    <source>
        <strain evidence="1 2">CCBAS932</strain>
    </source>
</reference>
<dbReference type="AlphaFoldDB" id="A0A3N4KN30"/>
<dbReference type="EMBL" id="ML119131">
    <property type="protein sequence ID" value="RPB11994.1"/>
    <property type="molecule type" value="Genomic_DNA"/>
</dbReference>
<name>A0A3N4KN30_9PEZI</name>